<dbReference type="RefSeq" id="WP_011469768.1">
    <property type="nucleotide sequence ID" value="NZ_CP123764.1"/>
</dbReference>
<accession>A0AAW7XA48</accession>
<evidence type="ECO:0000313" key="1">
    <source>
        <dbReference type="EMBL" id="MDO6424450.1"/>
    </source>
</evidence>
<dbReference type="Proteomes" id="UP001169760">
    <property type="component" value="Unassembled WGS sequence"/>
</dbReference>
<name>A0AAW7XA48_9GAMM</name>
<proteinExistence type="predicted"/>
<sequence length="100" mass="11757">MSDSSSDTQEQYWNLVEEFIELANKRTEECDLGAVSQALMYAAARYSAFYLASASESRKDLKEDKDDAIDRFSREFKRLFADSTEDYIENYKVYMRTEEE</sequence>
<dbReference type="GeneID" id="98614918"/>
<comment type="caution">
    <text evidence="1">The sequence shown here is derived from an EMBL/GenBank/DDBJ whole genome shotgun (WGS) entry which is preliminary data.</text>
</comment>
<dbReference type="Pfam" id="PF11342">
    <property type="entry name" value="DUF3144"/>
    <property type="match status" value="1"/>
</dbReference>
<protein>
    <submittedName>
        <fullName evidence="1">DUF3144 domain-containing protein</fullName>
    </submittedName>
</protein>
<gene>
    <name evidence="1" type="ORF">Q4521_18330</name>
</gene>
<dbReference type="AlphaFoldDB" id="A0AAW7XA48"/>
<organism evidence="1 2">
    <name type="scientific">Saccharophagus degradans</name>
    <dbReference type="NCBI Taxonomy" id="86304"/>
    <lineage>
        <taxon>Bacteria</taxon>
        <taxon>Pseudomonadati</taxon>
        <taxon>Pseudomonadota</taxon>
        <taxon>Gammaproteobacteria</taxon>
        <taxon>Cellvibrionales</taxon>
        <taxon>Cellvibrionaceae</taxon>
        <taxon>Saccharophagus</taxon>
    </lineage>
</organism>
<dbReference type="InterPro" id="IPR021490">
    <property type="entry name" value="DUF3144"/>
</dbReference>
<evidence type="ECO:0000313" key="2">
    <source>
        <dbReference type="Proteomes" id="UP001169760"/>
    </source>
</evidence>
<dbReference type="EMBL" id="JAUOPB010000014">
    <property type="protein sequence ID" value="MDO6424450.1"/>
    <property type="molecule type" value="Genomic_DNA"/>
</dbReference>
<dbReference type="Gene3D" id="1.10.287.3020">
    <property type="match status" value="1"/>
</dbReference>
<reference evidence="1" key="1">
    <citation type="submission" date="2023-07" db="EMBL/GenBank/DDBJ databases">
        <title>Genome content predicts the carbon catabolic preferences of heterotrophic bacteria.</title>
        <authorList>
            <person name="Gralka M."/>
        </authorList>
    </citation>
    <scope>NUCLEOTIDE SEQUENCE</scope>
    <source>
        <strain evidence="1">I3M17_2</strain>
    </source>
</reference>